<comment type="cofactor">
    <cofactor evidence="1">
        <name>FAD</name>
        <dbReference type="ChEBI" id="CHEBI:57692"/>
    </cofactor>
</comment>
<gene>
    <name evidence="10" type="ORF">ILEXP_LOCUS17722</name>
</gene>
<evidence type="ECO:0000256" key="6">
    <source>
        <dbReference type="ARBA" id="ARBA00023157"/>
    </source>
</evidence>
<dbReference type="FunFam" id="3.30.43.10:FF:000004">
    <property type="entry name" value="Berberine bridge enzyme-like 15"/>
    <property type="match status" value="1"/>
</dbReference>
<dbReference type="Gene3D" id="3.40.462.20">
    <property type="match status" value="1"/>
</dbReference>
<evidence type="ECO:0000256" key="2">
    <source>
        <dbReference type="ARBA" id="ARBA00005466"/>
    </source>
</evidence>
<dbReference type="Gene3D" id="3.30.43.10">
    <property type="entry name" value="Uridine Diphospho-n-acetylenolpyruvylglucosamine Reductase, domain 2"/>
    <property type="match status" value="1"/>
</dbReference>
<keyword evidence="4 8" id="KW-0732">Signal</keyword>
<dbReference type="InterPro" id="IPR012951">
    <property type="entry name" value="BBE"/>
</dbReference>
<keyword evidence="7" id="KW-0325">Glycoprotein</keyword>
<evidence type="ECO:0000256" key="5">
    <source>
        <dbReference type="ARBA" id="ARBA00022827"/>
    </source>
</evidence>
<evidence type="ECO:0000313" key="11">
    <source>
        <dbReference type="Proteomes" id="UP001642360"/>
    </source>
</evidence>
<evidence type="ECO:0000256" key="8">
    <source>
        <dbReference type="SAM" id="SignalP"/>
    </source>
</evidence>
<protein>
    <recommendedName>
        <fullName evidence="9">FAD-binding PCMH-type domain-containing protein</fullName>
    </recommendedName>
</protein>
<dbReference type="SUPFAM" id="SSF56176">
    <property type="entry name" value="FAD-binding/transporter-associated domain-like"/>
    <property type="match status" value="1"/>
</dbReference>
<keyword evidence="6" id="KW-1015">Disulfide bond</keyword>
<feature type="chain" id="PRO_5044868266" description="FAD-binding PCMH-type domain-containing protein" evidence="8">
    <location>
        <begin position="24"/>
        <end position="538"/>
    </location>
</feature>
<reference evidence="10 11" key="1">
    <citation type="submission" date="2024-02" db="EMBL/GenBank/DDBJ databases">
        <authorList>
            <person name="Vignale AGUSTIN F."/>
            <person name="Sosa J E."/>
            <person name="Modenutti C."/>
        </authorList>
    </citation>
    <scope>NUCLEOTIDE SEQUENCE [LARGE SCALE GENOMIC DNA]</scope>
</reference>
<name>A0ABC8RXE9_9AQUA</name>
<evidence type="ECO:0000256" key="7">
    <source>
        <dbReference type="ARBA" id="ARBA00023180"/>
    </source>
</evidence>
<dbReference type="Proteomes" id="UP001642360">
    <property type="component" value="Unassembled WGS sequence"/>
</dbReference>
<dbReference type="InterPro" id="IPR016169">
    <property type="entry name" value="FAD-bd_PCMH_sub2"/>
</dbReference>
<dbReference type="InterPro" id="IPR016166">
    <property type="entry name" value="FAD-bd_PCMH"/>
</dbReference>
<feature type="signal peptide" evidence="8">
    <location>
        <begin position="1"/>
        <end position="23"/>
    </location>
</feature>
<sequence length="538" mass="60055">MKTSTSSLLSLLFLFSSSLAALANTHEDFLECLSLHSQNSNAISNVVYTPNNSSYSSILLSSVRNGRFSSAATLKHPVIVTPLHESQIQAAIYCSRKHGLQIRIRSGGHDYEGLSYLAKSPFVIIDMRNLRSISIDTQNSTAWVQVGATLGELYYTIAEKSSTLGFPAGVCPTVGVGGHFSGGGYGMISRRYGIAADNIIDAQIIDVNGRILDRKSMGEDLFWAIRGGGGASFGFILSFKIRLLPVPQNVTVFNVVRTLEQNATKLVHRWQYIADKIDDKLLIRLFVRSINSTSNGKRSIQASFTSLFLGGTDELLPLMHESFPELGLVKEDCIEMSWIESVLYFAGFQSGESLDVLRNRTSGINEISFKGKSDYVQKPIPENGLERIWDLLHEEDVGAAELQFSPYGGRLNEIPESDIPFPHRSGNIYMLHYGVFWVEEETAVAESHLSWARRLYGLLASYVSKSPRAAYFNYRDLDLGVNNKGNTSYTQASIWGLRYFKNNFQRLVQVKTVVDPSNFFRNEQSIPSMSPWWKKRGD</sequence>
<keyword evidence="3" id="KW-0285">Flavoprotein</keyword>
<evidence type="ECO:0000313" key="10">
    <source>
        <dbReference type="EMBL" id="CAK9149661.1"/>
    </source>
</evidence>
<evidence type="ECO:0000256" key="4">
    <source>
        <dbReference type="ARBA" id="ARBA00022729"/>
    </source>
</evidence>
<dbReference type="AlphaFoldDB" id="A0ABC8RXE9"/>
<dbReference type="InterPro" id="IPR016167">
    <property type="entry name" value="FAD-bd_PCMH_sub1"/>
</dbReference>
<dbReference type="InterPro" id="IPR006094">
    <property type="entry name" value="Oxid_FAD_bind_N"/>
</dbReference>
<dbReference type="Gene3D" id="3.30.465.10">
    <property type="match status" value="1"/>
</dbReference>
<organism evidence="10 11">
    <name type="scientific">Ilex paraguariensis</name>
    <name type="common">yerba mate</name>
    <dbReference type="NCBI Taxonomy" id="185542"/>
    <lineage>
        <taxon>Eukaryota</taxon>
        <taxon>Viridiplantae</taxon>
        <taxon>Streptophyta</taxon>
        <taxon>Embryophyta</taxon>
        <taxon>Tracheophyta</taxon>
        <taxon>Spermatophyta</taxon>
        <taxon>Magnoliopsida</taxon>
        <taxon>eudicotyledons</taxon>
        <taxon>Gunneridae</taxon>
        <taxon>Pentapetalae</taxon>
        <taxon>asterids</taxon>
        <taxon>campanulids</taxon>
        <taxon>Aquifoliales</taxon>
        <taxon>Aquifoliaceae</taxon>
        <taxon>Ilex</taxon>
    </lineage>
</organism>
<dbReference type="PROSITE" id="PS51387">
    <property type="entry name" value="FAD_PCMH"/>
    <property type="match status" value="1"/>
</dbReference>
<dbReference type="PANTHER" id="PTHR32448">
    <property type="entry name" value="OS08G0158400 PROTEIN"/>
    <property type="match status" value="1"/>
</dbReference>
<dbReference type="Pfam" id="PF01565">
    <property type="entry name" value="FAD_binding_4"/>
    <property type="match status" value="1"/>
</dbReference>
<proteinExistence type="inferred from homology"/>
<dbReference type="InterPro" id="IPR036318">
    <property type="entry name" value="FAD-bd_PCMH-like_sf"/>
</dbReference>
<evidence type="ECO:0000256" key="1">
    <source>
        <dbReference type="ARBA" id="ARBA00001974"/>
    </source>
</evidence>
<feature type="domain" description="FAD-binding PCMH-type" evidence="9">
    <location>
        <begin position="72"/>
        <end position="246"/>
    </location>
</feature>
<evidence type="ECO:0000256" key="3">
    <source>
        <dbReference type="ARBA" id="ARBA00022630"/>
    </source>
</evidence>
<comment type="similarity">
    <text evidence="2">Belongs to the oxygen-dependent FAD-linked oxidoreductase family.</text>
</comment>
<dbReference type="Pfam" id="PF08031">
    <property type="entry name" value="BBE"/>
    <property type="match status" value="1"/>
</dbReference>
<accession>A0ABC8RXE9</accession>
<keyword evidence="5" id="KW-0274">FAD</keyword>
<dbReference type="EMBL" id="CAUOFW020001914">
    <property type="protein sequence ID" value="CAK9149661.1"/>
    <property type="molecule type" value="Genomic_DNA"/>
</dbReference>
<evidence type="ECO:0000259" key="9">
    <source>
        <dbReference type="PROSITE" id="PS51387"/>
    </source>
</evidence>
<keyword evidence="11" id="KW-1185">Reference proteome</keyword>
<comment type="caution">
    <text evidence="10">The sequence shown here is derived from an EMBL/GenBank/DDBJ whole genome shotgun (WGS) entry which is preliminary data.</text>
</comment>